<dbReference type="Proteomes" id="UP000569092">
    <property type="component" value="Unassembled WGS sequence"/>
</dbReference>
<dbReference type="AlphaFoldDB" id="A0A7W8JDY7"/>
<accession>A0A7W8JDY7</accession>
<protein>
    <recommendedName>
        <fullName evidence="3">Exo-alpha-sialidase</fullName>
    </recommendedName>
</protein>
<gene>
    <name evidence="1" type="ORF">HDF10_004276</name>
</gene>
<name>A0A7W8JDY7_9BACT</name>
<reference evidence="1 2" key="1">
    <citation type="submission" date="2020-08" db="EMBL/GenBank/DDBJ databases">
        <title>Genomic Encyclopedia of Type Strains, Phase IV (KMG-V): Genome sequencing to study the core and pangenomes of soil and plant-associated prokaryotes.</title>
        <authorList>
            <person name="Whitman W."/>
        </authorList>
    </citation>
    <scope>NUCLEOTIDE SEQUENCE [LARGE SCALE GENOMIC DNA]</scope>
    <source>
        <strain evidence="1 2">M8US30</strain>
    </source>
</reference>
<evidence type="ECO:0000313" key="1">
    <source>
        <dbReference type="EMBL" id="MBB5346266.1"/>
    </source>
</evidence>
<dbReference type="PANTHER" id="PTHR38792">
    <property type="entry name" value="BNR/ASP-BOX REPEAT DOMAIN PROTEIN (AFU_ORTHOLOGUE AFUA_7G06430)-RELATED"/>
    <property type="match status" value="1"/>
</dbReference>
<dbReference type="InterPro" id="IPR036278">
    <property type="entry name" value="Sialidase_sf"/>
</dbReference>
<dbReference type="EMBL" id="JACHDZ010000012">
    <property type="protein sequence ID" value="MBB5346266.1"/>
    <property type="molecule type" value="Genomic_DNA"/>
</dbReference>
<dbReference type="Gene3D" id="2.120.10.10">
    <property type="match status" value="1"/>
</dbReference>
<dbReference type="PANTHER" id="PTHR38792:SF3">
    <property type="entry name" value="BNR_ASP-BOX REPEAT DOMAIN PROTEIN (AFU_ORTHOLOGUE AFUA_7G06430)-RELATED"/>
    <property type="match status" value="1"/>
</dbReference>
<organism evidence="1 2">
    <name type="scientific">Tunturiibacter lichenicola</name>
    <dbReference type="NCBI Taxonomy" id="2051959"/>
    <lineage>
        <taxon>Bacteria</taxon>
        <taxon>Pseudomonadati</taxon>
        <taxon>Acidobacteriota</taxon>
        <taxon>Terriglobia</taxon>
        <taxon>Terriglobales</taxon>
        <taxon>Acidobacteriaceae</taxon>
        <taxon>Tunturiibacter</taxon>
    </lineage>
</organism>
<sequence>MPVYKSSDRGLTWKYLSEIDGNVGTPGALGKPDKGVYEPYFYQLDQERIGVMYSSEKYAAGAPAFSQIVSEKISSDKGRNWGKEIRVVADGRDNRPGMPVWTRMKNSDYIVVYEVCGPKNCQVHAKTSTNGTDWGPGLGSPVPLQRGAPYLLSLNDGSLIVTSNNHAVSMSLDYGNSWFQIDPAFPGSDDIATFSSLYQLDDHSILVLTGLSRDNGGRKIVARIGTLIPSKK</sequence>
<dbReference type="SUPFAM" id="SSF50939">
    <property type="entry name" value="Sialidases"/>
    <property type="match status" value="1"/>
</dbReference>
<evidence type="ECO:0008006" key="3">
    <source>
        <dbReference type="Google" id="ProtNLM"/>
    </source>
</evidence>
<comment type="caution">
    <text evidence="1">The sequence shown here is derived from an EMBL/GenBank/DDBJ whole genome shotgun (WGS) entry which is preliminary data.</text>
</comment>
<proteinExistence type="predicted"/>
<evidence type="ECO:0000313" key="2">
    <source>
        <dbReference type="Proteomes" id="UP000569092"/>
    </source>
</evidence>
<dbReference type="CDD" id="cd15482">
    <property type="entry name" value="Sialidase_non-viral"/>
    <property type="match status" value="1"/>
</dbReference>